<protein>
    <recommendedName>
        <fullName evidence="3">GH16 domain-containing protein</fullName>
    </recommendedName>
</protein>
<dbReference type="EMBL" id="MFIV01000080">
    <property type="protein sequence ID" value="OGF98592.1"/>
    <property type="molecule type" value="Genomic_DNA"/>
</dbReference>
<evidence type="ECO:0000313" key="2">
    <source>
        <dbReference type="Proteomes" id="UP000176992"/>
    </source>
</evidence>
<comment type="caution">
    <text evidence="1">The sequence shown here is derived from an EMBL/GenBank/DDBJ whole genome shotgun (WGS) entry which is preliminary data.</text>
</comment>
<name>A0A1F5YEW9_9BACT</name>
<dbReference type="Proteomes" id="UP000176992">
    <property type="component" value="Unassembled WGS sequence"/>
</dbReference>
<evidence type="ECO:0000313" key="1">
    <source>
        <dbReference type="EMBL" id="OGF98592.1"/>
    </source>
</evidence>
<sequence length="358" mass="41002">MKEFINNCLALYLASQVLLLVLCAGRLRGEIIFSDDFETGNLSDHWEEIKATRQGDAELETRSEYVFEGTRSLRLTAVANGGQVALAQTAHWFMPGYDQLYYRWYAKFSADFDQGNFMHWVLIGGNSIYDKWSASGKAGLRPTGRDFFATSLETWRGWGRYPPPGAMNFYTYFPEMTASPDGYYWGNQFQPRVPFLIERNRWYCFEFMVKLNQPGVHDGEQAFWIDGVKIYNQKDIRWRDVDFLKLNLFWFSVYIHESRQDNTCWFDNLVISTDYVGPLAAAPAATRQCCDFDLDGISGRTDFMQLLLMKRDEPEDGRGDYNRDGRNTIADALQLLLDQRAGKCGSGIAALSGGRTGK</sequence>
<reference evidence="1 2" key="1">
    <citation type="journal article" date="2016" name="Nat. Commun.">
        <title>Thousands of microbial genomes shed light on interconnected biogeochemical processes in an aquifer system.</title>
        <authorList>
            <person name="Anantharaman K."/>
            <person name="Brown C.T."/>
            <person name="Hug L.A."/>
            <person name="Sharon I."/>
            <person name="Castelle C.J."/>
            <person name="Probst A.J."/>
            <person name="Thomas B.C."/>
            <person name="Singh A."/>
            <person name="Wilkins M.J."/>
            <person name="Karaoz U."/>
            <person name="Brodie E.L."/>
            <person name="Williams K.H."/>
            <person name="Hubbard S.S."/>
            <person name="Banfield J.F."/>
        </authorList>
    </citation>
    <scope>NUCLEOTIDE SEQUENCE [LARGE SCALE GENOMIC DNA]</scope>
</reference>
<accession>A0A1F5YEW9</accession>
<dbReference type="AlphaFoldDB" id="A0A1F5YEW9"/>
<evidence type="ECO:0008006" key="3">
    <source>
        <dbReference type="Google" id="ProtNLM"/>
    </source>
</evidence>
<organism evidence="1 2">
    <name type="scientific">Candidatus Glassbacteria bacterium GWA2_58_10</name>
    <dbReference type="NCBI Taxonomy" id="1817865"/>
    <lineage>
        <taxon>Bacteria</taxon>
        <taxon>Candidatus Glassiibacteriota</taxon>
    </lineage>
</organism>
<proteinExistence type="predicted"/>
<dbReference type="Gene3D" id="2.60.120.200">
    <property type="match status" value="1"/>
</dbReference>
<gene>
    <name evidence="1" type="ORF">A2Z86_05850</name>
</gene>